<keyword evidence="2" id="KW-1185">Reference proteome</keyword>
<comment type="caution">
    <text evidence="1">The sequence shown here is derived from an EMBL/GenBank/DDBJ whole genome shotgun (WGS) entry which is preliminary data.</text>
</comment>
<dbReference type="AlphaFoldDB" id="A0A8H7SK80"/>
<dbReference type="Proteomes" id="UP000613177">
    <property type="component" value="Unassembled WGS sequence"/>
</dbReference>
<proteinExistence type="predicted"/>
<evidence type="ECO:0000313" key="2">
    <source>
        <dbReference type="Proteomes" id="UP000613177"/>
    </source>
</evidence>
<organism evidence="1 2">
    <name type="scientific">Thamnidium elegans</name>
    <dbReference type="NCBI Taxonomy" id="101142"/>
    <lineage>
        <taxon>Eukaryota</taxon>
        <taxon>Fungi</taxon>
        <taxon>Fungi incertae sedis</taxon>
        <taxon>Mucoromycota</taxon>
        <taxon>Mucoromycotina</taxon>
        <taxon>Mucoromycetes</taxon>
        <taxon>Mucorales</taxon>
        <taxon>Mucorineae</taxon>
        <taxon>Mucoraceae</taxon>
        <taxon>Thamnidium</taxon>
    </lineage>
</organism>
<accession>A0A8H7SK80</accession>
<gene>
    <name evidence="1" type="ORF">INT48_004799</name>
</gene>
<reference evidence="1" key="1">
    <citation type="submission" date="2021-01" db="EMBL/GenBank/DDBJ databases">
        <title>Metabolic potential, ecology and presence of endohyphal bacteria is reflected in genomic diversity of Mucoromycotina.</title>
        <authorList>
            <person name="Muszewska A."/>
            <person name="Okrasinska A."/>
            <person name="Steczkiewicz K."/>
            <person name="Drgas O."/>
            <person name="Orlowska M."/>
            <person name="Perlinska-Lenart U."/>
            <person name="Aleksandrzak-Piekarczyk T."/>
            <person name="Szatraj K."/>
            <person name="Zielenkiewicz U."/>
            <person name="Pilsyk S."/>
            <person name="Malc E."/>
            <person name="Mieczkowski P."/>
            <person name="Kruszewska J.S."/>
            <person name="Biernat P."/>
            <person name="Pawlowska J."/>
        </authorList>
    </citation>
    <scope>NUCLEOTIDE SEQUENCE</scope>
    <source>
        <strain evidence="1">WA0000018081</strain>
    </source>
</reference>
<sequence>MRKPNTAMLHQRQPSNPSLRELLNHFVNTLKHPFDSKHSSVGCCQSEVVNIEVANSKLSQFEKTYVSFPEFIDINSNEAGTRRKLYNNNNDQPQQWHQLTTC</sequence>
<protein>
    <submittedName>
        <fullName evidence="1">Uncharacterized protein</fullName>
    </submittedName>
</protein>
<evidence type="ECO:0000313" key="1">
    <source>
        <dbReference type="EMBL" id="KAG2231989.1"/>
    </source>
</evidence>
<dbReference type="EMBL" id="JAEPRE010000127">
    <property type="protein sequence ID" value="KAG2231989.1"/>
    <property type="molecule type" value="Genomic_DNA"/>
</dbReference>
<name>A0A8H7SK80_9FUNG</name>